<keyword evidence="4" id="KW-0732">Signal</keyword>
<feature type="signal peptide" evidence="4">
    <location>
        <begin position="1"/>
        <end position="21"/>
    </location>
</feature>
<dbReference type="InterPro" id="IPR003172">
    <property type="entry name" value="ML_dom"/>
</dbReference>
<dbReference type="EMBL" id="JTDE01005804">
    <property type="protein sequence ID" value="KAF7247148.1"/>
    <property type="molecule type" value="Genomic_DNA"/>
</dbReference>
<feature type="chain" id="PRO_5035885226" description="MD-2-related lipid-recognition domain-containing protein" evidence="4">
    <location>
        <begin position="22"/>
        <end position="131"/>
    </location>
</feature>
<dbReference type="Pfam" id="PF02221">
    <property type="entry name" value="E1_DerP2_DerF2"/>
    <property type="match status" value="1"/>
</dbReference>
<keyword evidence="7" id="KW-1185">Reference proteome</keyword>
<dbReference type="OrthoDB" id="6489092at2759"/>
<dbReference type="Gene3D" id="2.60.40.770">
    <property type="match status" value="1"/>
</dbReference>
<evidence type="ECO:0000313" key="7">
    <source>
        <dbReference type="Proteomes" id="UP000822476"/>
    </source>
</evidence>
<evidence type="ECO:0000313" key="6">
    <source>
        <dbReference type="EMBL" id="KAF7247148.1"/>
    </source>
</evidence>
<feature type="domain" description="MD-2-related lipid-recognition" evidence="5">
    <location>
        <begin position="24"/>
        <end position="131"/>
    </location>
</feature>
<proteinExistence type="inferred from homology"/>
<dbReference type="InterPro" id="IPR014756">
    <property type="entry name" value="Ig_E-set"/>
</dbReference>
<accession>A0A8S9YGX9</accession>
<dbReference type="AlphaFoldDB" id="A0A8S9YGX9"/>
<evidence type="ECO:0000256" key="2">
    <source>
        <dbReference type="ARBA" id="ARBA00006370"/>
    </source>
</evidence>
<evidence type="ECO:0000256" key="4">
    <source>
        <dbReference type="SAM" id="SignalP"/>
    </source>
</evidence>
<name>A0A8S9YGX9_9TREM</name>
<comment type="similarity">
    <text evidence="2">Belongs to the NPC2 family.</text>
</comment>
<protein>
    <recommendedName>
        <fullName evidence="5">MD-2-related lipid-recognition domain-containing protein</fullName>
    </recommendedName>
</protein>
<dbReference type="GO" id="GO:0005576">
    <property type="term" value="C:extracellular region"/>
    <property type="evidence" value="ECO:0007669"/>
    <property type="project" value="UniProtKB-SubCell"/>
</dbReference>
<comment type="subcellular location">
    <subcellularLocation>
        <location evidence="1">Secreted</location>
    </subcellularLocation>
</comment>
<reference evidence="6" key="1">
    <citation type="submission" date="2019-07" db="EMBL/GenBank/DDBJ databases">
        <title>Annotation for the trematode Paragonimus miyazaki's.</title>
        <authorList>
            <person name="Choi Y.-J."/>
        </authorList>
    </citation>
    <scope>NUCLEOTIDE SEQUENCE</scope>
    <source>
        <strain evidence="6">Japan</strain>
    </source>
</reference>
<evidence type="ECO:0000259" key="5">
    <source>
        <dbReference type="Pfam" id="PF02221"/>
    </source>
</evidence>
<dbReference type="FunFam" id="2.60.40.770:FF:000001">
    <property type="entry name" value="NPC intracellular cholesterol transporter 2"/>
    <property type="match status" value="1"/>
</dbReference>
<gene>
    <name evidence="6" type="ORF">EG68_09212</name>
</gene>
<organism evidence="6 7">
    <name type="scientific">Paragonimus skrjabini miyazakii</name>
    <dbReference type="NCBI Taxonomy" id="59628"/>
    <lineage>
        <taxon>Eukaryota</taxon>
        <taxon>Metazoa</taxon>
        <taxon>Spiralia</taxon>
        <taxon>Lophotrochozoa</taxon>
        <taxon>Platyhelminthes</taxon>
        <taxon>Trematoda</taxon>
        <taxon>Digenea</taxon>
        <taxon>Plagiorchiida</taxon>
        <taxon>Troglotremata</taxon>
        <taxon>Troglotrematidae</taxon>
        <taxon>Paragonimus</taxon>
    </lineage>
</organism>
<sequence length="131" mass="14371">MMGRPILSLILFQFCLTAVHLLNTQFEDCGSTVAQIINVTVSPCNEKPCALRRRHHSELAIMFNLTEPVNPGKALVTGDISGIAVPFALGKKNVCAAMTPSCPLNTSIPLYNYSMRIPVRRQYPAVSLLIE</sequence>
<evidence type="ECO:0000256" key="3">
    <source>
        <dbReference type="ARBA" id="ARBA00022525"/>
    </source>
</evidence>
<dbReference type="SUPFAM" id="SSF81296">
    <property type="entry name" value="E set domains"/>
    <property type="match status" value="1"/>
</dbReference>
<evidence type="ECO:0000256" key="1">
    <source>
        <dbReference type="ARBA" id="ARBA00004613"/>
    </source>
</evidence>
<comment type="caution">
    <text evidence="6">The sequence shown here is derived from an EMBL/GenBank/DDBJ whole genome shotgun (WGS) entry which is preliminary data.</text>
</comment>
<dbReference type="Proteomes" id="UP000822476">
    <property type="component" value="Unassembled WGS sequence"/>
</dbReference>
<keyword evidence="3" id="KW-0964">Secreted</keyword>